<dbReference type="Gene3D" id="3.30.450.20">
    <property type="entry name" value="PAS domain"/>
    <property type="match status" value="1"/>
</dbReference>
<dbReference type="Bgee" id="ENSOCUG00000016061">
    <property type="expression patterns" value="Expressed in brain and 15 other cell types or tissues"/>
</dbReference>
<evidence type="ECO:0000256" key="4">
    <source>
        <dbReference type="ARBA" id="ARBA00023242"/>
    </source>
</evidence>
<reference evidence="7" key="3">
    <citation type="submission" date="2025-09" db="UniProtKB">
        <authorList>
            <consortium name="Ensembl"/>
        </authorList>
    </citation>
    <scope>IDENTIFICATION</scope>
    <source>
        <strain evidence="7">Thorbecke</strain>
    </source>
</reference>
<dbReference type="CDD" id="cd00130">
    <property type="entry name" value="PAS"/>
    <property type="match status" value="1"/>
</dbReference>
<accession>A0A5F9CJ27</accession>
<reference evidence="7" key="2">
    <citation type="submission" date="2025-08" db="UniProtKB">
        <authorList>
            <consortium name="Ensembl"/>
        </authorList>
    </citation>
    <scope>IDENTIFICATION</scope>
    <source>
        <strain evidence="7">Thorbecke</strain>
    </source>
</reference>
<gene>
    <name evidence="7" type="primary">NPAS1</name>
</gene>
<evidence type="ECO:0000256" key="5">
    <source>
        <dbReference type="SAM" id="MobiDB-lite"/>
    </source>
</evidence>
<comment type="subcellular location">
    <subcellularLocation>
        <location evidence="1">Nucleus</location>
    </subcellularLocation>
</comment>
<evidence type="ECO:0000313" key="8">
    <source>
        <dbReference type="Proteomes" id="UP000001811"/>
    </source>
</evidence>
<dbReference type="GeneTree" id="ENSGT00940000161295"/>
<dbReference type="GO" id="GO:0000981">
    <property type="term" value="F:DNA-binding transcription factor activity, RNA polymerase II-specific"/>
    <property type="evidence" value="ECO:0007669"/>
    <property type="project" value="TreeGrafter"/>
</dbReference>
<feature type="compositionally biased region" description="Basic and acidic residues" evidence="5">
    <location>
        <begin position="201"/>
        <end position="210"/>
    </location>
</feature>
<evidence type="ECO:0000256" key="1">
    <source>
        <dbReference type="ARBA" id="ARBA00004123"/>
    </source>
</evidence>
<keyword evidence="3" id="KW-0804">Transcription</keyword>
<feature type="compositionally biased region" description="Basic and acidic residues" evidence="5">
    <location>
        <begin position="47"/>
        <end position="56"/>
    </location>
</feature>
<feature type="compositionally biased region" description="Basic and acidic residues" evidence="5">
    <location>
        <begin position="243"/>
        <end position="256"/>
    </location>
</feature>
<dbReference type="GO" id="GO:0000977">
    <property type="term" value="F:RNA polymerase II transcription regulatory region sequence-specific DNA binding"/>
    <property type="evidence" value="ECO:0007669"/>
    <property type="project" value="TreeGrafter"/>
</dbReference>
<feature type="chain" id="PRO_5023940088" evidence="6">
    <location>
        <begin position="18"/>
        <end position="392"/>
    </location>
</feature>
<keyword evidence="2" id="KW-0805">Transcription regulation</keyword>
<protein>
    <submittedName>
        <fullName evidence="7">Neuronal PAS domain protein 1</fullName>
    </submittedName>
</protein>
<feature type="region of interest" description="Disordered" evidence="5">
    <location>
        <begin position="133"/>
        <end position="182"/>
    </location>
</feature>
<organism evidence="7 8">
    <name type="scientific">Oryctolagus cuniculus</name>
    <name type="common">Rabbit</name>
    <dbReference type="NCBI Taxonomy" id="9986"/>
    <lineage>
        <taxon>Eukaryota</taxon>
        <taxon>Metazoa</taxon>
        <taxon>Chordata</taxon>
        <taxon>Craniata</taxon>
        <taxon>Vertebrata</taxon>
        <taxon>Euteleostomi</taxon>
        <taxon>Mammalia</taxon>
        <taxon>Eutheria</taxon>
        <taxon>Euarchontoglires</taxon>
        <taxon>Glires</taxon>
        <taxon>Lagomorpha</taxon>
        <taxon>Leporidae</taxon>
        <taxon>Oryctolagus</taxon>
    </lineage>
</organism>
<keyword evidence="4" id="KW-0539">Nucleus</keyword>
<feature type="compositionally biased region" description="Pro residues" evidence="5">
    <location>
        <begin position="57"/>
        <end position="71"/>
    </location>
</feature>
<dbReference type="GO" id="GO:0005634">
    <property type="term" value="C:nucleus"/>
    <property type="evidence" value="ECO:0007669"/>
    <property type="project" value="UniProtKB-SubCell"/>
</dbReference>
<dbReference type="PANTHER" id="PTHR23043:SF25">
    <property type="entry name" value="NEURONAL PAS DOMAIN-CONTAINING PROTEIN 1"/>
    <property type="match status" value="1"/>
</dbReference>
<evidence type="ECO:0000256" key="6">
    <source>
        <dbReference type="SAM" id="SignalP"/>
    </source>
</evidence>
<reference evidence="7 8" key="1">
    <citation type="journal article" date="2011" name="Nature">
        <title>A high-resolution map of human evolutionary constraint using 29 mammals.</title>
        <authorList>
            <person name="Lindblad-Toh K."/>
            <person name="Garber M."/>
            <person name="Zuk O."/>
            <person name="Lin M.F."/>
            <person name="Parker B.J."/>
            <person name="Washietl S."/>
            <person name="Kheradpour P."/>
            <person name="Ernst J."/>
            <person name="Jordan G."/>
            <person name="Mauceli E."/>
            <person name="Ward L.D."/>
            <person name="Lowe C.B."/>
            <person name="Holloway A.K."/>
            <person name="Clamp M."/>
            <person name="Gnerre S."/>
            <person name="Alfoldi J."/>
            <person name="Beal K."/>
            <person name="Chang J."/>
            <person name="Clawson H."/>
            <person name="Cuff J."/>
            <person name="Di Palma F."/>
            <person name="Fitzgerald S."/>
            <person name="Flicek P."/>
            <person name="Guttman M."/>
            <person name="Hubisz M.J."/>
            <person name="Jaffe D.B."/>
            <person name="Jungreis I."/>
            <person name="Kent W.J."/>
            <person name="Kostka D."/>
            <person name="Lara M."/>
            <person name="Martins A.L."/>
            <person name="Massingham T."/>
            <person name="Moltke I."/>
            <person name="Raney B.J."/>
            <person name="Rasmussen M.D."/>
            <person name="Robinson J."/>
            <person name="Stark A."/>
            <person name="Vilella A.J."/>
            <person name="Wen J."/>
            <person name="Xie X."/>
            <person name="Zody M.C."/>
            <person name="Baldwin J."/>
            <person name="Bloom T."/>
            <person name="Chin C.W."/>
            <person name="Heiman D."/>
            <person name="Nicol R."/>
            <person name="Nusbaum C."/>
            <person name="Young S."/>
            <person name="Wilkinson J."/>
            <person name="Worley K.C."/>
            <person name="Kovar C.L."/>
            <person name="Muzny D.M."/>
            <person name="Gibbs R.A."/>
            <person name="Cree A."/>
            <person name="Dihn H.H."/>
            <person name="Fowler G."/>
            <person name="Jhangiani S."/>
            <person name="Joshi V."/>
            <person name="Lee S."/>
            <person name="Lewis L.R."/>
            <person name="Nazareth L.V."/>
            <person name="Okwuonu G."/>
            <person name="Santibanez J."/>
            <person name="Warren W.C."/>
            <person name="Mardis E.R."/>
            <person name="Weinstock G.M."/>
            <person name="Wilson R.K."/>
            <person name="Delehaunty K."/>
            <person name="Dooling D."/>
            <person name="Fronik C."/>
            <person name="Fulton L."/>
            <person name="Fulton B."/>
            <person name="Graves T."/>
            <person name="Minx P."/>
            <person name="Sodergren E."/>
            <person name="Birney E."/>
            <person name="Margulies E.H."/>
            <person name="Herrero J."/>
            <person name="Green E.D."/>
            <person name="Haussler D."/>
            <person name="Siepel A."/>
            <person name="Goldman N."/>
            <person name="Pollard K.S."/>
            <person name="Pedersen J.S."/>
            <person name="Lander E.S."/>
            <person name="Kellis M."/>
        </authorList>
    </citation>
    <scope>NUCLEOTIDE SEQUENCE [LARGE SCALE GENOMIC DNA]</scope>
    <source>
        <strain evidence="8">Thorbecke</strain>
    </source>
</reference>
<evidence type="ECO:0000256" key="2">
    <source>
        <dbReference type="ARBA" id="ARBA00023015"/>
    </source>
</evidence>
<feature type="compositionally biased region" description="Low complexity" evidence="5">
    <location>
        <begin position="138"/>
        <end position="148"/>
    </location>
</feature>
<feature type="region of interest" description="Disordered" evidence="5">
    <location>
        <begin position="47"/>
        <end position="80"/>
    </location>
</feature>
<proteinExistence type="predicted"/>
<name>A0A5F9CJ27_RABIT</name>
<dbReference type="InterPro" id="IPR035965">
    <property type="entry name" value="PAS-like_dom_sf"/>
</dbReference>
<feature type="compositionally biased region" description="Low complexity" evidence="5">
    <location>
        <begin position="156"/>
        <end position="167"/>
    </location>
</feature>
<keyword evidence="8" id="KW-1185">Reference proteome</keyword>
<dbReference type="Proteomes" id="UP000001811">
    <property type="component" value="Unplaced"/>
</dbReference>
<dbReference type="SUPFAM" id="SSF55785">
    <property type="entry name" value="PYP-like sensor domain (PAS domain)"/>
    <property type="match status" value="1"/>
</dbReference>
<dbReference type="AlphaFoldDB" id="A0A5F9CJ27"/>
<feature type="compositionally biased region" description="Pro residues" evidence="5">
    <location>
        <begin position="231"/>
        <end position="241"/>
    </location>
</feature>
<sequence>MIVFRLSLALTILACESRVSDHMDLGPAELVGRSCYQFVHGQDVTRIHQSHLDRESPPPPAPAPAPQPGSPPSGLTRVPPAAPAALGVQLSTGQGARRLSHSSGRGWGRGVLWGLRPPPEVQAALCPVASGSRPLALSASPTPATAFFSPPPPPSLSLSVPPHLSLPRAGPSAGQGPGGDRLLPLAAARRGLRVAAVGGHGGREREEPRGAPRAVGQPRAQLPATHKGAPSPEPEPTGPEPPGEEKQPAPQAKDEAPQSQRKCVKEEASPREAAGSEDSEEEEPPGSPAPPRPEFTSVIRAGALRQVPVRPWGLAPPEDPPPSLLHAGFLPPPVMRGLCAPGAIRYGPAELGLVYPHLQRLGPGAPLPEAFYPTLGLPYPGPAGTRAQRKGD</sequence>
<dbReference type="InterPro" id="IPR000014">
    <property type="entry name" value="PAS"/>
</dbReference>
<evidence type="ECO:0000256" key="3">
    <source>
        <dbReference type="ARBA" id="ARBA00023163"/>
    </source>
</evidence>
<dbReference type="Ensembl" id="ENSOCUT00000038240.1">
    <property type="protein sequence ID" value="ENSOCUP00000033480.1"/>
    <property type="gene ID" value="ENSOCUG00000016061.4"/>
</dbReference>
<feature type="signal peptide" evidence="6">
    <location>
        <begin position="1"/>
        <end position="17"/>
    </location>
</feature>
<dbReference type="PANTHER" id="PTHR23043">
    <property type="entry name" value="HYPOXIA-INDUCIBLE FACTOR 1 ALPHA"/>
    <property type="match status" value="1"/>
</dbReference>
<feature type="region of interest" description="Disordered" evidence="5">
    <location>
        <begin position="195"/>
        <end position="301"/>
    </location>
</feature>
<feature type="compositionally biased region" description="Acidic residues" evidence="5">
    <location>
        <begin position="275"/>
        <end position="284"/>
    </location>
</feature>
<keyword evidence="6" id="KW-0732">Signal</keyword>
<evidence type="ECO:0000313" key="7">
    <source>
        <dbReference type="Ensembl" id="ENSOCUP00000033480.1"/>
    </source>
</evidence>